<keyword evidence="1" id="KW-0812">Transmembrane</keyword>
<dbReference type="EMBL" id="FOSN01000006">
    <property type="protein sequence ID" value="SFK35996.1"/>
    <property type="molecule type" value="Genomic_DNA"/>
</dbReference>
<name>A0A1I3YXS8_9HYPH</name>
<keyword evidence="3" id="KW-1185">Reference proteome</keyword>
<proteinExistence type="predicted"/>
<keyword evidence="1" id="KW-0472">Membrane</keyword>
<sequence length="167" mass="17434">MKSLRRAVIVVFGLAIAIGAGLLILPVAALVDPVTRNAGFALAEFVVFALTSAWADGSPGEGDWVVHLGWVAIVLVCVMPLVFAVLLGEIARVRSLFWYAGATGLIAACAPWVARAAFRLSKASSASPEELRFAILFFFVGLVSGGVYWLIAGAASPAFGARAANRS</sequence>
<feature type="transmembrane region" description="Helical" evidence="1">
    <location>
        <begin position="134"/>
        <end position="159"/>
    </location>
</feature>
<feature type="transmembrane region" description="Helical" evidence="1">
    <location>
        <begin position="96"/>
        <end position="114"/>
    </location>
</feature>
<dbReference type="RefSeq" id="WP_244532224.1">
    <property type="nucleotide sequence ID" value="NZ_FOSN01000006.1"/>
</dbReference>
<evidence type="ECO:0000256" key="1">
    <source>
        <dbReference type="SAM" id="Phobius"/>
    </source>
</evidence>
<feature type="transmembrane region" description="Helical" evidence="1">
    <location>
        <begin position="6"/>
        <end position="31"/>
    </location>
</feature>
<protein>
    <submittedName>
        <fullName evidence="2">Uncharacterized protein</fullName>
    </submittedName>
</protein>
<keyword evidence="1" id="KW-1133">Transmembrane helix</keyword>
<gene>
    <name evidence="2" type="ORF">SAMN05444581_106227</name>
</gene>
<organism evidence="2 3">
    <name type="scientific">Methylocapsa palsarum</name>
    <dbReference type="NCBI Taxonomy" id="1612308"/>
    <lineage>
        <taxon>Bacteria</taxon>
        <taxon>Pseudomonadati</taxon>
        <taxon>Pseudomonadota</taxon>
        <taxon>Alphaproteobacteria</taxon>
        <taxon>Hyphomicrobiales</taxon>
        <taxon>Beijerinckiaceae</taxon>
        <taxon>Methylocapsa</taxon>
    </lineage>
</organism>
<accession>A0A1I3YXS8</accession>
<dbReference type="Proteomes" id="UP000198755">
    <property type="component" value="Unassembled WGS sequence"/>
</dbReference>
<evidence type="ECO:0000313" key="2">
    <source>
        <dbReference type="EMBL" id="SFK35996.1"/>
    </source>
</evidence>
<reference evidence="2 3" key="1">
    <citation type="submission" date="2016-10" db="EMBL/GenBank/DDBJ databases">
        <authorList>
            <person name="de Groot N.N."/>
        </authorList>
    </citation>
    <scope>NUCLEOTIDE SEQUENCE [LARGE SCALE GENOMIC DNA]</scope>
    <source>
        <strain evidence="2 3">NE2</strain>
    </source>
</reference>
<feature type="transmembrane region" description="Helical" evidence="1">
    <location>
        <begin position="67"/>
        <end position="87"/>
    </location>
</feature>
<dbReference type="AlphaFoldDB" id="A0A1I3YXS8"/>
<evidence type="ECO:0000313" key="3">
    <source>
        <dbReference type="Proteomes" id="UP000198755"/>
    </source>
</evidence>